<evidence type="ECO:0000256" key="1">
    <source>
        <dbReference type="SAM" id="MobiDB-lite"/>
    </source>
</evidence>
<feature type="compositionally biased region" description="Basic and acidic residues" evidence="1">
    <location>
        <begin position="87"/>
        <end position="96"/>
    </location>
</feature>
<organism evidence="2 3">
    <name type="scientific">Maritimibacter alkaliphilus HTCC2654</name>
    <dbReference type="NCBI Taxonomy" id="314271"/>
    <lineage>
        <taxon>Bacteria</taxon>
        <taxon>Pseudomonadati</taxon>
        <taxon>Pseudomonadota</taxon>
        <taxon>Alphaproteobacteria</taxon>
        <taxon>Rhodobacterales</taxon>
        <taxon>Roseobacteraceae</taxon>
        <taxon>Maritimibacter</taxon>
    </lineage>
</organism>
<evidence type="ECO:0000313" key="3">
    <source>
        <dbReference type="Proteomes" id="UP000002931"/>
    </source>
</evidence>
<evidence type="ECO:0000313" key="2">
    <source>
        <dbReference type="EMBL" id="EAQ12516.1"/>
    </source>
</evidence>
<dbReference type="EMBL" id="AAMT01000008">
    <property type="protein sequence ID" value="EAQ12516.1"/>
    <property type="molecule type" value="Genomic_DNA"/>
</dbReference>
<dbReference type="HOGENOM" id="CLU_1394884_0_0_5"/>
<comment type="caution">
    <text evidence="2">The sequence shown here is derived from an EMBL/GenBank/DDBJ whole genome shotgun (WGS) entry which is preliminary data.</text>
</comment>
<sequence length="195" mass="22773">MPRLLRQNRVDREHRDRRRQDDGDPQIAGKAKPQHAEQDHGTHRHQWMHHQLGERNLRRQSDIAFHRQPGERSADHDQRQRGGGPRHHADEPVDRPRQRHPDHRHDEAEDQADHHRPPDHADQHLADVQPPTLGRFDQGERHGHDHHILDQHVHGKDEPGDIGEEQQHQRRSDETGVRTGRTHRPDSAALRPGDG</sequence>
<gene>
    <name evidence="2" type="ORF">RB2654_14560</name>
</gene>
<accession>A3VGW1</accession>
<feature type="compositionally biased region" description="Basic and acidic residues" evidence="1">
    <location>
        <begin position="8"/>
        <end position="22"/>
    </location>
</feature>
<reference evidence="2 3" key="1">
    <citation type="journal article" date="2010" name="J. Bacteriol.">
        <title>Genome sequences of Pelagibaca bermudensis HTCC2601T and Maritimibacter alkaliphilus HTCC2654T, the type strains of two marine Roseobacter genera.</title>
        <authorList>
            <person name="Thrash J.C."/>
            <person name="Cho J.C."/>
            <person name="Ferriera S."/>
            <person name="Johnson J."/>
            <person name="Vergin K.L."/>
            <person name="Giovannoni S.J."/>
        </authorList>
    </citation>
    <scope>NUCLEOTIDE SEQUENCE [LARGE SCALE GENOMIC DNA]</scope>
    <source>
        <strain evidence="2 3">HTCC2654</strain>
    </source>
</reference>
<keyword evidence="3" id="KW-1185">Reference proteome</keyword>
<proteinExistence type="predicted"/>
<name>A3VGW1_9RHOB</name>
<feature type="compositionally biased region" description="Basic and acidic residues" evidence="1">
    <location>
        <begin position="51"/>
        <end position="80"/>
    </location>
</feature>
<feature type="compositionally biased region" description="Basic and acidic residues" evidence="1">
    <location>
        <begin position="137"/>
        <end position="176"/>
    </location>
</feature>
<feature type="compositionally biased region" description="Basic and acidic residues" evidence="1">
    <location>
        <begin position="103"/>
        <end position="125"/>
    </location>
</feature>
<feature type="region of interest" description="Disordered" evidence="1">
    <location>
        <begin position="1"/>
        <end position="195"/>
    </location>
</feature>
<protein>
    <submittedName>
        <fullName evidence="2">Uncharacterized protein</fullName>
    </submittedName>
</protein>
<dbReference type="Proteomes" id="UP000002931">
    <property type="component" value="Unassembled WGS sequence"/>
</dbReference>
<dbReference type="AlphaFoldDB" id="A3VGW1"/>